<protein>
    <submittedName>
        <fullName evidence="2">Uncharacterized protein</fullName>
    </submittedName>
</protein>
<dbReference type="EMBL" id="BJVI01000006">
    <property type="protein sequence ID" value="GEL17143.1"/>
    <property type="molecule type" value="Genomic_DNA"/>
</dbReference>
<evidence type="ECO:0000313" key="2">
    <source>
        <dbReference type="EMBL" id="GEL17143.1"/>
    </source>
</evidence>
<dbReference type="Proteomes" id="UP000321328">
    <property type="component" value="Unassembled WGS sequence"/>
</dbReference>
<keyword evidence="3" id="KW-1185">Reference proteome</keyword>
<dbReference type="RefSeq" id="WP_147200946.1">
    <property type="nucleotide sequence ID" value="NZ_AUII01000004.1"/>
</dbReference>
<comment type="caution">
    <text evidence="2">The sequence shown here is derived from an EMBL/GenBank/DDBJ whole genome shotgun (WGS) entry which is preliminary data.</text>
</comment>
<dbReference type="STRING" id="1123024.GCA_000423625_01313"/>
<accession>A0A511CY21</accession>
<organism evidence="2 3">
    <name type="scientific">Pseudonocardia asaccharolytica DSM 44247 = NBRC 16224</name>
    <dbReference type="NCBI Taxonomy" id="1123024"/>
    <lineage>
        <taxon>Bacteria</taxon>
        <taxon>Bacillati</taxon>
        <taxon>Actinomycetota</taxon>
        <taxon>Actinomycetes</taxon>
        <taxon>Pseudonocardiales</taxon>
        <taxon>Pseudonocardiaceae</taxon>
        <taxon>Pseudonocardia</taxon>
    </lineage>
</organism>
<evidence type="ECO:0000256" key="1">
    <source>
        <dbReference type="SAM" id="MobiDB-lite"/>
    </source>
</evidence>
<dbReference type="AlphaFoldDB" id="A0A511CY21"/>
<sequence length="62" mass="6649">MPTQNSSSTSPAANRAARRARGKDTRQPLPPQLAVRAGRAAGAAARLKPVHTRTDYAVRRRG</sequence>
<proteinExistence type="predicted"/>
<reference evidence="2 3" key="1">
    <citation type="submission" date="2019-07" db="EMBL/GenBank/DDBJ databases">
        <title>Whole genome shotgun sequence of Pseudonocardia asaccharolytica NBRC 16224.</title>
        <authorList>
            <person name="Hosoyama A."/>
            <person name="Uohara A."/>
            <person name="Ohji S."/>
            <person name="Ichikawa N."/>
        </authorList>
    </citation>
    <scope>NUCLEOTIDE SEQUENCE [LARGE SCALE GENOMIC DNA]</scope>
    <source>
        <strain evidence="2 3">NBRC 16224</strain>
    </source>
</reference>
<evidence type="ECO:0000313" key="3">
    <source>
        <dbReference type="Proteomes" id="UP000321328"/>
    </source>
</evidence>
<feature type="compositionally biased region" description="Basic and acidic residues" evidence="1">
    <location>
        <begin position="52"/>
        <end position="62"/>
    </location>
</feature>
<feature type="compositionally biased region" description="Low complexity" evidence="1">
    <location>
        <begin position="34"/>
        <end position="46"/>
    </location>
</feature>
<gene>
    <name evidence="2" type="ORF">PA7_09800</name>
</gene>
<feature type="compositionally biased region" description="Polar residues" evidence="1">
    <location>
        <begin position="1"/>
        <end position="11"/>
    </location>
</feature>
<name>A0A511CY21_9PSEU</name>
<feature type="region of interest" description="Disordered" evidence="1">
    <location>
        <begin position="1"/>
        <end position="62"/>
    </location>
</feature>